<evidence type="ECO:0000313" key="1">
    <source>
        <dbReference type="EMBL" id="HGI88338.1"/>
    </source>
</evidence>
<accession>A0A7C4FD97</accession>
<reference evidence="1" key="1">
    <citation type="journal article" date="2020" name="mSystems">
        <title>Genome- and Community-Level Interaction Insights into Carbon Utilization and Element Cycling Functions of Hydrothermarchaeota in Hydrothermal Sediment.</title>
        <authorList>
            <person name="Zhou Z."/>
            <person name="Liu Y."/>
            <person name="Xu W."/>
            <person name="Pan J."/>
            <person name="Luo Z.H."/>
            <person name="Li M."/>
        </authorList>
    </citation>
    <scope>NUCLEOTIDE SEQUENCE [LARGE SCALE GENOMIC DNA]</scope>
    <source>
        <strain evidence="1">SpSt-732</strain>
    </source>
</reference>
<comment type="caution">
    <text evidence="1">The sequence shown here is derived from an EMBL/GenBank/DDBJ whole genome shotgun (WGS) entry which is preliminary data.</text>
</comment>
<dbReference type="EMBL" id="DTFF01000066">
    <property type="protein sequence ID" value="HGI88338.1"/>
    <property type="molecule type" value="Genomic_DNA"/>
</dbReference>
<organism evidence="1">
    <name type="scientific">Ignisphaera aggregans</name>
    <dbReference type="NCBI Taxonomy" id="334771"/>
    <lineage>
        <taxon>Archaea</taxon>
        <taxon>Thermoproteota</taxon>
        <taxon>Thermoprotei</taxon>
        <taxon>Desulfurococcales</taxon>
        <taxon>Desulfurococcaceae</taxon>
        <taxon>Ignisphaera</taxon>
    </lineage>
</organism>
<gene>
    <name evidence="1" type="ORF">ENV14_08150</name>
</gene>
<protein>
    <submittedName>
        <fullName evidence="1">Uncharacterized protein</fullName>
    </submittedName>
</protein>
<dbReference type="AlphaFoldDB" id="A0A7C4FD97"/>
<name>A0A7C4FD97_9CREN</name>
<proteinExistence type="predicted"/>
<sequence>MSDAEVIDLGVFGKVTVVELSSSSAKVCANIANYTEVCLTLEVKPLTQSAESVVKELFERYKRIVIDGFVRGIQYVATIAEVEEKAEKSVMYT</sequence>